<feature type="non-terminal residue" evidence="2">
    <location>
        <position position="1"/>
    </location>
</feature>
<gene>
    <name evidence="2" type="ORF">SMAX5B_009702</name>
</gene>
<evidence type="ECO:0000256" key="1">
    <source>
        <dbReference type="SAM" id="MobiDB-lite"/>
    </source>
</evidence>
<accession>A0A2U9CSF5</accession>
<feature type="compositionally biased region" description="Polar residues" evidence="1">
    <location>
        <begin position="10"/>
        <end position="20"/>
    </location>
</feature>
<proteinExistence type="predicted"/>
<evidence type="ECO:0000313" key="2">
    <source>
        <dbReference type="EMBL" id="AWP19614.1"/>
    </source>
</evidence>
<feature type="non-terminal residue" evidence="2">
    <location>
        <position position="54"/>
    </location>
</feature>
<sequence length="54" mass="5761">TYSGMEMQDSLDTNCSTQGDISPTLPRDICNGPLSNYVTAPTPGFGQIEACLIH</sequence>
<dbReference type="AlphaFoldDB" id="A0A2U9CSF5"/>
<dbReference type="EMBL" id="CP026262">
    <property type="protein sequence ID" value="AWP19614.1"/>
    <property type="molecule type" value="Genomic_DNA"/>
</dbReference>
<feature type="region of interest" description="Disordered" evidence="1">
    <location>
        <begin position="1"/>
        <end position="20"/>
    </location>
</feature>
<reference evidence="2 3" key="1">
    <citation type="submission" date="2017-12" db="EMBL/GenBank/DDBJ databases">
        <title>Integrating genomic resources of turbot (Scophthalmus maximus) in depth evaluation of genetic and physical mapping variation across individuals.</title>
        <authorList>
            <person name="Martinez P."/>
        </authorList>
    </citation>
    <scope>NUCLEOTIDE SEQUENCE [LARGE SCALE GENOMIC DNA]</scope>
</reference>
<protein>
    <submittedName>
        <fullName evidence="2">Uncharacterized protein</fullName>
    </submittedName>
</protein>
<name>A0A2U9CSF5_SCOMX</name>
<keyword evidence="3" id="KW-1185">Reference proteome</keyword>
<organism evidence="2 3">
    <name type="scientific">Scophthalmus maximus</name>
    <name type="common">Turbot</name>
    <name type="synonym">Psetta maxima</name>
    <dbReference type="NCBI Taxonomy" id="52904"/>
    <lineage>
        <taxon>Eukaryota</taxon>
        <taxon>Metazoa</taxon>
        <taxon>Chordata</taxon>
        <taxon>Craniata</taxon>
        <taxon>Vertebrata</taxon>
        <taxon>Euteleostomi</taxon>
        <taxon>Actinopterygii</taxon>
        <taxon>Neopterygii</taxon>
        <taxon>Teleostei</taxon>
        <taxon>Neoteleostei</taxon>
        <taxon>Acanthomorphata</taxon>
        <taxon>Carangaria</taxon>
        <taxon>Pleuronectiformes</taxon>
        <taxon>Pleuronectoidei</taxon>
        <taxon>Scophthalmidae</taxon>
        <taxon>Scophthalmus</taxon>
    </lineage>
</organism>
<dbReference type="Proteomes" id="UP000246464">
    <property type="component" value="Chromosome 20"/>
</dbReference>
<evidence type="ECO:0000313" key="3">
    <source>
        <dbReference type="Proteomes" id="UP000246464"/>
    </source>
</evidence>